<dbReference type="AlphaFoldDB" id="A0AAD5Q1P7"/>
<dbReference type="GO" id="GO:0006508">
    <property type="term" value="P:proteolysis"/>
    <property type="evidence" value="ECO:0007669"/>
    <property type="project" value="InterPro"/>
</dbReference>
<keyword evidence="1" id="KW-0677">Repeat</keyword>
<feature type="domain" description="Apple" evidence="3">
    <location>
        <begin position="128"/>
        <end position="204"/>
    </location>
</feature>
<gene>
    <name evidence="4" type="ORF">P43SY_010873</name>
</gene>
<dbReference type="Gene3D" id="3.50.4.10">
    <property type="entry name" value="Hepatocyte Growth Factor"/>
    <property type="match status" value="2"/>
</dbReference>
<dbReference type="EMBL" id="JAKCXM010001046">
    <property type="protein sequence ID" value="KAJ0391428.1"/>
    <property type="molecule type" value="Genomic_DNA"/>
</dbReference>
<sequence>MYQCRAYDRRCGHVKAGVAFQGTRSIFNGWGSRPPQACCNQCHEALDCVAFTVLVDRWGRGNNSCTLWSRVDSETANRVAISSAIDREASSDRSCGDKETGVTCCPGGSYCQPRNQSYYECMPRPSKCSRLLVNVNLDGQDLKALDDIDAAECCERCIKEPNCRGFTIDYSLASRSSVCRLKGSITAQEPHPTAVSGFINERYL</sequence>
<dbReference type="GO" id="GO:0005576">
    <property type="term" value="C:extracellular region"/>
    <property type="evidence" value="ECO:0007669"/>
    <property type="project" value="InterPro"/>
</dbReference>
<comment type="caution">
    <text evidence="4">The sequence shown here is derived from an EMBL/GenBank/DDBJ whole genome shotgun (WGS) entry which is preliminary data.</text>
</comment>
<dbReference type="InterPro" id="IPR003609">
    <property type="entry name" value="Pan_app"/>
</dbReference>
<keyword evidence="5" id="KW-1185">Reference proteome</keyword>
<accession>A0AAD5Q1P7</accession>
<dbReference type="PROSITE" id="PS50948">
    <property type="entry name" value="PAN"/>
    <property type="match status" value="1"/>
</dbReference>
<evidence type="ECO:0000259" key="3">
    <source>
        <dbReference type="PROSITE" id="PS50948"/>
    </source>
</evidence>
<dbReference type="InterPro" id="IPR000177">
    <property type="entry name" value="Apple"/>
</dbReference>
<proteinExistence type="predicted"/>
<keyword evidence="2" id="KW-1015">Disulfide bond</keyword>
<evidence type="ECO:0000256" key="1">
    <source>
        <dbReference type="ARBA" id="ARBA00022737"/>
    </source>
</evidence>
<reference evidence="4" key="1">
    <citation type="submission" date="2021-12" db="EMBL/GenBank/DDBJ databases">
        <title>Prjna785345.</title>
        <authorList>
            <person name="Rujirawat T."/>
            <person name="Krajaejun T."/>
        </authorList>
    </citation>
    <scope>NUCLEOTIDE SEQUENCE</scope>
    <source>
        <strain evidence="4">Pi057C3</strain>
    </source>
</reference>
<dbReference type="SMART" id="SM00223">
    <property type="entry name" value="APPLE"/>
    <property type="match status" value="1"/>
</dbReference>
<dbReference type="Proteomes" id="UP001209570">
    <property type="component" value="Unassembled WGS sequence"/>
</dbReference>
<evidence type="ECO:0000313" key="4">
    <source>
        <dbReference type="EMBL" id="KAJ0391428.1"/>
    </source>
</evidence>
<dbReference type="Pfam" id="PF14295">
    <property type="entry name" value="PAN_4"/>
    <property type="match status" value="1"/>
</dbReference>
<dbReference type="Pfam" id="PF00024">
    <property type="entry name" value="PAN_1"/>
    <property type="match status" value="1"/>
</dbReference>
<protein>
    <recommendedName>
        <fullName evidence="3">Apple domain-containing protein</fullName>
    </recommendedName>
</protein>
<name>A0AAD5Q1P7_PYTIN</name>
<evidence type="ECO:0000256" key="2">
    <source>
        <dbReference type="ARBA" id="ARBA00023157"/>
    </source>
</evidence>
<organism evidence="4 5">
    <name type="scientific">Pythium insidiosum</name>
    <name type="common">Pythiosis disease agent</name>
    <dbReference type="NCBI Taxonomy" id="114742"/>
    <lineage>
        <taxon>Eukaryota</taxon>
        <taxon>Sar</taxon>
        <taxon>Stramenopiles</taxon>
        <taxon>Oomycota</taxon>
        <taxon>Peronosporomycetes</taxon>
        <taxon>Pythiales</taxon>
        <taxon>Pythiaceae</taxon>
        <taxon>Pythium</taxon>
    </lineage>
</organism>
<evidence type="ECO:0000313" key="5">
    <source>
        <dbReference type="Proteomes" id="UP001209570"/>
    </source>
</evidence>